<protein>
    <recommendedName>
        <fullName evidence="3">Phosphotransferase</fullName>
    </recommendedName>
</protein>
<dbReference type="Proteomes" id="UP000427906">
    <property type="component" value="Chromosome"/>
</dbReference>
<dbReference type="AlphaFoldDB" id="A0A5K7YHB7"/>
<dbReference type="OrthoDB" id="256762at2"/>
<evidence type="ECO:0000313" key="2">
    <source>
        <dbReference type="Proteomes" id="UP000427906"/>
    </source>
</evidence>
<dbReference type="SUPFAM" id="SSF55594">
    <property type="entry name" value="HPr-like"/>
    <property type="match status" value="1"/>
</dbReference>
<dbReference type="EMBL" id="AP021874">
    <property type="protein sequence ID" value="BBO67460.1"/>
    <property type="molecule type" value="Genomic_DNA"/>
</dbReference>
<dbReference type="InterPro" id="IPR035895">
    <property type="entry name" value="HPr-like_sf"/>
</dbReference>
<organism evidence="1 2">
    <name type="scientific">Desulfosarcina alkanivorans</name>
    <dbReference type="NCBI Taxonomy" id="571177"/>
    <lineage>
        <taxon>Bacteria</taxon>
        <taxon>Pseudomonadati</taxon>
        <taxon>Thermodesulfobacteriota</taxon>
        <taxon>Desulfobacteria</taxon>
        <taxon>Desulfobacterales</taxon>
        <taxon>Desulfosarcinaceae</taxon>
        <taxon>Desulfosarcina</taxon>
    </lineage>
</organism>
<evidence type="ECO:0000313" key="1">
    <source>
        <dbReference type="EMBL" id="BBO67460.1"/>
    </source>
</evidence>
<proteinExistence type="predicted"/>
<evidence type="ECO:0008006" key="3">
    <source>
        <dbReference type="Google" id="ProtNLM"/>
    </source>
</evidence>
<dbReference type="RefSeq" id="WP_155315717.1">
    <property type="nucleotide sequence ID" value="NZ_AP021874.1"/>
</dbReference>
<reference evidence="1 2" key="1">
    <citation type="submission" date="2019-11" db="EMBL/GenBank/DDBJ databases">
        <title>Comparative genomics of hydrocarbon-degrading Desulfosarcina strains.</title>
        <authorList>
            <person name="Watanabe M."/>
            <person name="Kojima H."/>
            <person name="Fukui M."/>
        </authorList>
    </citation>
    <scope>NUCLEOTIDE SEQUENCE [LARGE SCALE GENOMIC DNA]</scope>
    <source>
        <strain evidence="1 2">PL12</strain>
    </source>
</reference>
<gene>
    <name evidence="1" type="ORF">DSCA_13900</name>
</gene>
<dbReference type="Gene3D" id="3.30.1340.10">
    <property type="entry name" value="HPr-like"/>
    <property type="match status" value="1"/>
</dbReference>
<name>A0A5K7YHB7_9BACT</name>
<sequence>MNDPFCEISYSEKVRIFSSDYLKCCLYISNQQTPDHVFTKKLYSKLISTSQVLEDFLDFHGAKNSEDWYLYRELCATIRHLSLGVYCQKHILNRLIFYDIPDIEVFREQGEATLNFLNDALRNLAPVIIDEASRLNIAMPSDSFGPEDFPGITTGEMLKYDIDDDAKDVQKRNIVKIASEFLSIAASFDPMGFYEPYDDDEMAALVPEKVNEVQIRRFEMLVHNLQSSFDTYVIHGGFRFGDRKLKSLRSYFSIVFHLLQMMGRLLHFYERHLHEAGYKNTYKRVQDKLASLVDPVKLMDRTINYGLYYACHYLNSGKKLAREILNENIERSSITVGIPVKLGFHSRPSLLVAKIVQHFGGQVELVVGEDRFDASSVLDIQWAGGKIQKEKISEVTFEGDIRALADIQILAGVNYGEDTMGKGVPLPGELSYLK</sequence>
<dbReference type="KEGG" id="dalk:DSCA_13900"/>
<keyword evidence="2" id="KW-1185">Reference proteome</keyword>
<accession>A0A5K7YHB7</accession>